<proteinExistence type="predicted"/>
<sequence length="131" mass="14861">MGEYKFDINGMSQDARQEAAEAARTTLKFKDGYGMELAADMLRARDIIDKQLKLVTNSQDLSLGDLPSGREAAEHYKEQRQQAYAALVKIRDHYQGHADHFIATEMLFRNTEERNAGRINPYKDGTATVSY</sequence>
<comment type="caution">
    <text evidence="1">The sequence shown here is derived from an EMBL/GenBank/DDBJ whole genome shotgun (WGS) entry which is preliminary data.</text>
</comment>
<dbReference type="RefSeq" id="WP_052525292.1">
    <property type="nucleotide sequence ID" value="NZ_CP065272.1"/>
</dbReference>
<dbReference type="AlphaFoldDB" id="A0AB38DHZ4"/>
<organism evidence="1 2">
    <name type="scientific">Mycobacteroides abscessus subsp. massiliense</name>
    <dbReference type="NCBI Taxonomy" id="1962118"/>
    <lineage>
        <taxon>Bacteria</taxon>
        <taxon>Bacillati</taxon>
        <taxon>Actinomycetota</taxon>
        <taxon>Actinomycetes</taxon>
        <taxon>Mycobacteriales</taxon>
        <taxon>Mycobacteriaceae</taxon>
        <taxon>Mycobacteroides</taxon>
        <taxon>Mycobacteroides abscessus</taxon>
    </lineage>
</organism>
<name>A0AB38DHZ4_9MYCO</name>
<accession>A0AB38DHZ4</accession>
<protein>
    <submittedName>
        <fullName evidence="1">Uncharacterized protein</fullName>
    </submittedName>
</protein>
<evidence type="ECO:0000313" key="2">
    <source>
        <dbReference type="Proteomes" id="UP000190366"/>
    </source>
</evidence>
<evidence type="ECO:0000313" key="1">
    <source>
        <dbReference type="EMBL" id="SKZ14371.1"/>
    </source>
</evidence>
<dbReference type="EMBL" id="FVQL01000001">
    <property type="protein sequence ID" value="SKZ14371.1"/>
    <property type="molecule type" value="Genomic_DNA"/>
</dbReference>
<gene>
    <name evidence="1" type="ORF">SAMEA2275630_03748</name>
</gene>
<reference evidence="1 2" key="1">
    <citation type="submission" date="2016-11" db="EMBL/GenBank/DDBJ databases">
        <authorList>
            <consortium name="Pathogen Informatics"/>
        </authorList>
    </citation>
    <scope>NUCLEOTIDE SEQUENCE [LARGE SCALE GENOMIC DNA]</scope>
    <source>
        <strain evidence="1 2">1168</strain>
    </source>
</reference>
<dbReference type="Proteomes" id="UP000190366">
    <property type="component" value="Unassembled WGS sequence"/>
</dbReference>